<name>A0A7W9ZGC9_NOVIT</name>
<dbReference type="CDD" id="cd07034">
    <property type="entry name" value="TPP_PYR_PFOR_IOR-alpha_like"/>
    <property type="match status" value="1"/>
</dbReference>
<dbReference type="Pfam" id="PF01558">
    <property type="entry name" value="POR"/>
    <property type="match status" value="1"/>
</dbReference>
<dbReference type="SUPFAM" id="SSF53323">
    <property type="entry name" value="Pyruvate-ferredoxin oxidoreductase, PFOR, domain III"/>
    <property type="match status" value="1"/>
</dbReference>
<dbReference type="Gene3D" id="3.40.920.10">
    <property type="entry name" value="Pyruvate-ferredoxin oxidoreductase, PFOR, domain III"/>
    <property type="match status" value="1"/>
</dbReference>
<accession>A0A7W9ZGC9</accession>
<sequence>MTVDVNVTLEDKFTLSSGRIYLSGIQALARLPLMQRDHDLANGLNTAGFVSGYRGSPIGGLDQTLWKAKKHLKSHHIEFQPGINEDLAATAVWGTQQVNLFKGARYDGVFAYWYGKGPGVDRSCDVLRHGNMAGTSKHGGVVLFSGDDHAAKSSTVAYQTDYAYMDLQIPVLHPANVQEVLDYGMLATAMSRYSGCWVALKCLAEVMDSSANVDVDPARHQFVIPTDFEIPADGLHIRWPDTPLDQELRLMRHKLYAALAFARANKLNKVVIDTPNPRLGIVTTGKSYLDVRQALDDLGIDDEMAARIGIRLYKVGMPWPLERQGVRDFAEGLEEIVVIEEKRAIIENQLKEQLYNWREDVRPRVVGKFDEQGTWTLPSAGELTPARIARVLAERMSRFVTAPSIQQRLDFLEAKERSLEAPKVAAKRIPHFCAGCPHNTSTNVPEGSRAVGGIGCHYMVTWMDRSTATFTQMGGEGVPWVGQAPFTDETHIFANLGDGTYYHSGLLAIRQSIAAKVNITYKILFNDAVAMTGGQPHDGPLTVPQIAQQVLGEGVVKVVVVSDEPNKYPINYGFPAGIKFYHRDELDAVQKDLREIPGVTVMIYDQTCAAEKRRRRKRGKMVDPDKRVFVNDLVCEGCGDCGVKSNCVAVEPVETEFGRKRAIDQSSCNKDLSCVNGFCPSFVTVEGGKVRKQGGNAGTGVEFGALPAPAIPVIGKDPYDIVITGIGGTGVVTISALIGMAAHLEGRGVSALDQAGLAQKNGAVVSHLRIGRTPDDIHAVRVAAGNARLVLGCDSLTAGGYDTLGKMQQGKTHAVINSHRTMTADFTRKPDVRFPAREIEDVIVDAVGRDAAHFIDATRLATGLLGDSLAANLFLVGYAWQKGLLPLSEEALMRAVELNGTAVEFNRQAFLWGRRAAVDVARVDTLLKPVAGAVAAHHRLSESVDEMIARRTGFLTAYQDSAYAARYTGLISAVRTAEQKALPGSTALTEAVAKAWFKLLAYKDEYEVARLYTDGTFETALKKQFEGNLKLTFHLAPPLLGNRDPQTGRLKKSTFGPWVMTAFKVLAKMKGLRGSAFDIFGYTGERKMQRRLIAEYEAMITGLLPSLSVANHAIAVDLAALPMTMRGYGHVLDKNVEEAKHKEAQLLEAFRSPPTLKAAAE</sequence>
<dbReference type="InterPro" id="IPR029061">
    <property type="entry name" value="THDP-binding"/>
</dbReference>
<gene>
    <name evidence="4" type="ORF">FHS48_002413</name>
</gene>
<dbReference type="PANTHER" id="PTHR48084">
    <property type="entry name" value="2-OXOGLUTARATE OXIDOREDUCTASE SUBUNIT KORB-RELATED"/>
    <property type="match status" value="1"/>
</dbReference>
<dbReference type="SUPFAM" id="SSF52518">
    <property type="entry name" value="Thiamin diphosphate-binding fold (THDP-binding)"/>
    <property type="match status" value="2"/>
</dbReference>
<evidence type="ECO:0000313" key="4">
    <source>
        <dbReference type="EMBL" id="MBB6210983.1"/>
    </source>
</evidence>
<dbReference type="InterPro" id="IPR009014">
    <property type="entry name" value="Transketo_C/PFOR_II"/>
</dbReference>
<reference evidence="4 5" key="1">
    <citation type="submission" date="2020-08" db="EMBL/GenBank/DDBJ databases">
        <title>Genomic Encyclopedia of Type Strains, Phase IV (KMG-IV): sequencing the most valuable type-strain genomes for metagenomic binning, comparative biology and taxonomic classification.</title>
        <authorList>
            <person name="Goeker M."/>
        </authorList>
    </citation>
    <scope>NUCLEOTIDE SEQUENCE [LARGE SCALE GENOMIC DNA]</scope>
    <source>
        <strain evidence="4 5">DSM 11590</strain>
    </source>
</reference>
<dbReference type="NCBIfam" id="NF009589">
    <property type="entry name" value="PRK13030.1"/>
    <property type="match status" value="1"/>
</dbReference>
<dbReference type="Pfam" id="PF20169">
    <property type="entry name" value="DUF6537"/>
    <property type="match status" value="1"/>
</dbReference>
<dbReference type="AlphaFoldDB" id="A0A7W9ZGC9"/>
<dbReference type="SUPFAM" id="SSF52922">
    <property type="entry name" value="TK C-terminal domain-like"/>
    <property type="match status" value="1"/>
</dbReference>
<dbReference type="InterPro" id="IPR002869">
    <property type="entry name" value="Pyrv_flavodox_OxRed_cen"/>
</dbReference>
<keyword evidence="1 4" id="KW-0560">Oxidoreductase</keyword>
<comment type="caution">
    <text evidence="4">The sequence shown here is derived from an EMBL/GenBank/DDBJ whole genome shotgun (WGS) entry which is preliminary data.</text>
</comment>
<dbReference type="Proteomes" id="UP000544872">
    <property type="component" value="Unassembled WGS sequence"/>
</dbReference>
<protein>
    <submittedName>
        <fullName evidence="4">Indolepyruvate ferredoxin oxidoreductase</fullName>
        <ecNumber evidence="4">1.2.7.8</ecNumber>
    </submittedName>
</protein>
<feature type="domain" description="DUF6537" evidence="3">
    <location>
        <begin position="944"/>
        <end position="1142"/>
    </location>
</feature>
<dbReference type="InterPro" id="IPR019752">
    <property type="entry name" value="Pyrv/ketoisovalerate_OxRed_cat"/>
</dbReference>
<keyword evidence="4" id="KW-0670">Pyruvate</keyword>
<dbReference type="EC" id="1.2.7.8" evidence="4"/>
<dbReference type="RefSeq" id="WP_184263791.1">
    <property type="nucleotide sequence ID" value="NZ_JACIIX010000008.1"/>
</dbReference>
<dbReference type="InterPro" id="IPR002880">
    <property type="entry name" value="Pyrv_Fd/Flavodoxin_OxRdtase_N"/>
</dbReference>
<feature type="domain" description="Pyruvate/ketoisovalerate oxidoreductase catalytic" evidence="2">
    <location>
        <begin position="727"/>
        <end position="913"/>
    </location>
</feature>
<proteinExistence type="predicted"/>
<dbReference type="PANTHER" id="PTHR48084:SF3">
    <property type="entry name" value="SUBUNIT OF PYRUVATE:FLAVODOXIN OXIDOREDUCTASE"/>
    <property type="match status" value="1"/>
</dbReference>
<dbReference type="GO" id="GO:0043805">
    <property type="term" value="F:indolepyruvate ferredoxin oxidoreductase activity"/>
    <property type="evidence" value="ECO:0007669"/>
    <property type="project" value="UniProtKB-EC"/>
</dbReference>
<evidence type="ECO:0000259" key="3">
    <source>
        <dbReference type="Pfam" id="PF20169"/>
    </source>
</evidence>
<dbReference type="InterPro" id="IPR051457">
    <property type="entry name" value="2-oxoacid:Fd_oxidoreductase"/>
</dbReference>
<organism evidence="4 5">
    <name type="scientific">Novispirillum itersonii</name>
    <name type="common">Aquaspirillum itersonii</name>
    <dbReference type="NCBI Taxonomy" id="189"/>
    <lineage>
        <taxon>Bacteria</taxon>
        <taxon>Pseudomonadati</taxon>
        <taxon>Pseudomonadota</taxon>
        <taxon>Alphaproteobacteria</taxon>
        <taxon>Rhodospirillales</taxon>
        <taxon>Novispirillaceae</taxon>
        <taxon>Novispirillum</taxon>
    </lineage>
</organism>
<evidence type="ECO:0000259" key="2">
    <source>
        <dbReference type="Pfam" id="PF01558"/>
    </source>
</evidence>
<dbReference type="EMBL" id="JACIIX010000008">
    <property type="protein sequence ID" value="MBB6210983.1"/>
    <property type="molecule type" value="Genomic_DNA"/>
</dbReference>
<dbReference type="NCBIfam" id="NF009588">
    <property type="entry name" value="PRK13029.1"/>
    <property type="match status" value="1"/>
</dbReference>
<dbReference type="InterPro" id="IPR046667">
    <property type="entry name" value="DUF6537"/>
</dbReference>
<dbReference type="Gene3D" id="3.40.50.970">
    <property type="match status" value="1"/>
</dbReference>
<evidence type="ECO:0000256" key="1">
    <source>
        <dbReference type="ARBA" id="ARBA00023002"/>
    </source>
</evidence>
<keyword evidence="5" id="KW-1185">Reference proteome</keyword>
<evidence type="ECO:0000313" key="5">
    <source>
        <dbReference type="Proteomes" id="UP000544872"/>
    </source>
</evidence>